<dbReference type="RefSeq" id="WP_148454773.1">
    <property type="nucleotide sequence ID" value="NZ_VSDO01000004.1"/>
</dbReference>
<dbReference type="Gene3D" id="3.20.20.140">
    <property type="entry name" value="Metal-dependent hydrolases"/>
    <property type="match status" value="1"/>
</dbReference>
<dbReference type="AlphaFoldDB" id="A0A5D0CMC7"/>
<name>A0A5D0CMC7_9BACL</name>
<protein>
    <submittedName>
        <fullName evidence="2">PHP domain-containing protein</fullName>
    </submittedName>
</protein>
<keyword evidence="3" id="KW-1185">Reference proteome</keyword>
<feature type="domain" description="PHP" evidence="1">
    <location>
        <begin position="4"/>
        <end position="93"/>
    </location>
</feature>
<organism evidence="2 3">
    <name type="scientific">Paenibacillus faecis</name>
    <dbReference type="NCBI Taxonomy" id="862114"/>
    <lineage>
        <taxon>Bacteria</taxon>
        <taxon>Bacillati</taxon>
        <taxon>Bacillota</taxon>
        <taxon>Bacilli</taxon>
        <taxon>Bacillales</taxon>
        <taxon>Paenibacillaceae</taxon>
        <taxon>Paenibacillus</taxon>
    </lineage>
</organism>
<proteinExistence type="predicted"/>
<dbReference type="InterPro" id="IPR052018">
    <property type="entry name" value="PHP_domain"/>
</dbReference>
<gene>
    <name evidence="2" type="ORF">FRY98_18575</name>
</gene>
<comment type="caution">
    <text evidence="2">The sequence shown here is derived from an EMBL/GenBank/DDBJ whole genome shotgun (WGS) entry which is preliminary data.</text>
</comment>
<dbReference type="Proteomes" id="UP000325218">
    <property type="component" value="Unassembled WGS sequence"/>
</dbReference>
<dbReference type="InterPro" id="IPR016195">
    <property type="entry name" value="Pol/histidinol_Pase-like"/>
</dbReference>
<accession>A0A5D0CMC7</accession>
<dbReference type="PANTHER" id="PTHR42924">
    <property type="entry name" value="EXONUCLEASE"/>
    <property type="match status" value="1"/>
</dbReference>
<reference evidence="2 3" key="1">
    <citation type="submission" date="2019-08" db="EMBL/GenBank/DDBJ databases">
        <title>Genome sequencing of Paenibacillus faecis DSM 23593(T).</title>
        <authorList>
            <person name="Kook J.-K."/>
            <person name="Park S.-N."/>
            <person name="Lim Y.K."/>
        </authorList>
    </citation>
    <scope>NUCLEOTIDE SEQUENCE [LARGE SCALE GENOMIC DNA]</scope>
    <source>
        <strain evidence="2 3">DSM 23593</strain>
    </source>
</reference>
<dbReference type="GO" id="GO:0035312">
    <property type="term" value="F:5'-3' DNA exonuclease activity"/>
    <property type="evidence" value="ECO:0007669"/>
    <property type="project" value="TreeGrafter"/>
</dbReference>
<dbReference type="SUPFAM" id="SSF89550">
    <property type="entry name" value="PHP domain-like"/>
    <property type="match status" value="1"/>
</dbReference>
<evidence type="ECO:0000313" key="2">
    <source>
        <dbReference type="EMBL" id="TYA11193.1"/>
    </source>
</evidence>
<dbReference type="Pfam" id="PF02811">
    <property type="entry name" value="PHP"/>
    <property type="match status" value="1"/>
</dbReference>
<evidence type="ECO:0000313" key="3">
    <source>
        <dbReference type="Proteomes" id="UP000325218"/>
    </source>
</evidence>
<evidence type="ECO:0000259" key="1">
    <source>
        <dbReference type="Pfam" id="PF02811"/>
    </source>
</evidence>
<dbReference type="PANTHER" id="PTHR42924:SF3">
    <property type="entry name" value="POLYMERASE_HISTIDINOL PHOSPHATASE N-TERMINAL DOMAIN-CONTAINING PROTEIN"/>
    <property type="match status" value="1"/>
</dbReference>
<dbReference type="OrthoDB" id="9777619at2"/>
<dbReference type="Pfam" id="PF13263">
    <property type="entry name" value="PHP_C"/>
    <property type="match status" value="1"/>
</dbReference>
<dbReference type="EMBL" id="VSDO01000004">
    <property type="protein sequence ID" value="TYA11193.1"/>
    <property type="molecule type" value="Genomic_DNA"/>
</dbReference>
<dbReference type="CDD" id="cd07432">
    <property type="entry name" value="PHP_HisPPase"/>
    <property type="match status" value="1"/>
</dbReference>
<dbReference type="InterPro" id="IPR004013">
    <property type="entry name" value="PHP_dom"/>
</dbReference>
<dbReference type="GO" id="GO:0004534">
    <property type="term" value="F:5'-3' RNA exonuclease activity"/>
    <property type="evidence" value="ECO:0007669"/>
    <property type="project" value="TreeGrafter"/>
</dbReference>
<sequence>MRIDLHTHAKLSKASDFSTAYYEEMIREAVANGLDAVALTEHFNTRRFFEVYENLDRMYPYNGEYYEAGSLKIFPGMEVDIRETGHILLIGRKEHILEARRHLEPYTEKGRFIPFADLLTLAEAYPLLKIGAHPFRASTPLHHLDPAELRRLDAFDLNAKDMYEYGSEANRERVERFAAALGKPVTAGSDTHQCLQYGSVFNELNHPCGSVAELKQAIASGAYDIHVADSLPLQVKASVMLKKLLKRLAQLETESPAPAVAIGESSPQGA</sequence>